<keyword evidence="1" id="KW-0479">Metal-binding</keyword>
<dbReference type="PROSITE" id="PS50157">
    <property type="entry name" value="ZINC_FINGER_C2H2_2"/>
    <property type="match status" value="4"/>
</dbReference>
<accession>A0A2G9G3I6</accession>
<dbReference type="STRING" id="429701.A0A2G9G3I6"/>
<dbReference type="Pfam" id="PF13912">
    <property type="entry name" value="zf-C2H2_6"/>
    <property type="match status" value="4"/>
</dbReference>
<dbReference type="GO" id="GO:0008270">
    <property type="term" value="F:zinc ion binding"/>
    <property type="evidence" value="ECO:0007669"/>
    <property type="project" value="UniProtKB-KW"/>
</dbReference>
<comment type="caution">
    <text evidence="4">The sequence shown here is derived from an EMBL/GenBank/DDBJ whole genome shotgun (WGS) entry which is preliminary data.</text>
</comment>
<proteinExistence type="predicted"/>
<dbReference type="InterPro" id="IPR013087">
    <property type="entry name" value="Znf_C2H2_type"/>
</dbReference>
<dbReference type="Gene3D" id="3.30.160.60">
    <property type="entry name" value="Classic Zinc Finger"/>
    <property type="match status" value="2"/>
</dbReference>
<reference evidence="5" key="1">
    <citation type="journal article" date="2018" name="Gigascience">
        <title>Genome assembly of the Pink Ipe (Handroanthus impetiginosus, Bignoniaceae), a highly valued, ecologically keystone Neotropical timber forest tree.</title>
        <authorList>
            <person name="Silva-Junior O.B."/>
            <person name="Grattapaglia D."/>
            <person name="Novaes E."/>
            <person name="Collevatti R.G."/>
        </authorList>
    </citation>
    <scope>NUCLEOTIDE SEQUENCE [LARGE SCALE GENOMIC DNA]</scope>
    <source>
        <strain evidence="5">cv. UFG-1</strain>
    </source>
</reference>
<dbReference type="PANTHER" id="PTHR46869">
    <property type="entry name" value="C2H2-LIKE ZINC FINGER PROTEIN"/>
    <property type="match status" value="1"/>
</dbReference>
<dbReference type="PANTHER" id="PTHR46869:SF6">
    <property type="entry name" value="C2H2-TYPE DOMAIN-CONTAINING PROTEIN"/>
    <property type="match status" value="1"/>
</dbReference>
<feature type="compositionally biased region" description="Polar residues" evidence="2">
    <location>
        <begin position="125"/>
        <end position="134"/>
    </location>
</feature>
<evidence type="ECO:0000313" key="5">
    <source>
        <dbReference type="Proteomes" id="UP000231279"/>
    </source>
</evidence>
<feature type="domain" description="C2H2-type" evidence="3">
    <location>
        <begin position="368"/>
        <end position="395"/>
    </location>
</feature>
<keyword evidence="1" id="KW-0863">Zinc-finger</keyword>
<dbReference type="PROSITE" id="PS00028">
    <property type="entry name" value="ZINC_FINGER_C2H2_1"/>
    <property type="match status" value="4"/>
</dbReference>
<dbReference type="EMBL" id="NKXS01007320">
    <property type="protein sequence ID" value="PIM99857.1"/>
    <property type="molecule type" value="Genomic_DNA"/>
</dbReference>
<organism evidence="4 5">
    <name type="scientific">Handroanthus impetiginosus</name>
    <dbReference type="NCBI Taxonomy" id="429701"/>
    <lineage>
        <taxon>Eukaryota</taxon>
        <taxon>Viridiplantae</taxon>
        <taxon>Streptophyta</taxon>
        <taxon>Embryophyta</taxon>
        <taxon>Tracheophyta</taxon>
        <taxon>Spermatophyta</taxon>
        <taxon>Magnoliopsida</taxon>
        <taxon>eudicotyledons</taxon>
        <taxon>Gunneridae</taxon>
        <taxon>Pentapetalae</taxon>
        <taxon>asterids</taxon>
        <taxon>lamiids</taxon>
        <taxon>Lamiales</taxon>
        <taxon>Bignoniaceae</taxon>
        <taxon>Crescentiina</taxon>
        <taxon>Tabebuia alliance</taxon>
        <taxon>Handroanthus</taxon>
    </lineage>
</organism>
<protein>
    <recommendedName>
        <fullName evidence="3">C2H2-type domain-containing protein</fullName>
    </recommendedName>
</protein>
<dbReference type="InterPro" id="IPR036236">
    <property type="entry name" value="Znf_C2H2_sf"/>
</dbReference>
<dbReference type="SUPFAM" id="SSF57667">
    <property type="entry name" value="beta-beta-alpha zinc fingers"/>
    <property type="match status" value="2"/>
</dbReference>
<name>A0A2G9G3I6_9LAMI</name>
<keyword evidence="1" id="KW-0862">Zinc</keyword>
<gene>
    <name evidence="4" type="ORF">CDL12_27641</name>
</gene>
<feature type="region of interest" description="Disordered" evidence="2">
    <location>
        <begin position="115"/>
        <end position="146"/>
    </location>
</feature>
<feature type="domain" description="C2H2-type" evidence="3">
    <location>
        <begin position="80"/>
        <end position="103"/>
    </location>
</feature>
<dbReference type="SMART" id="SM00355">
    <property type="entry name" value="ZnF_C2H2"/>
    <property type="match status" value="4"/>
</dbReference>
<evidence type="ECO:0000313" key="4">
    <source>
        <dbReference type="EMBL" id="PIM99857.1"/>
    </source>
</evidence>
<evidence type="ECO:0000259" key="3">
    <source>
        <dbReference type="PROSITE" id="PS50157"/>
    </source>
</evidence>
<dbReference type="Proteomes" id="UP000231279">
    <property type="component" value="Unassembled WGS sequence"/>
</dbReference>
<sequence>MEEDQEVKHMCKFCYKVFPCGRSLGGHMRSHLINISSSDHPKKKLPPLTNVKSNVLVNSRKKTRKLSKTSEEDTLLQDKLCCKECGKSFQSWKALFGHMKSHSVNGRALEEDSWNSSSDHHNLIMDSQSDNEGTTPLCRRKRSDRTKRYVATTSSSSLTNFEFDHQEEEEEVALSLILLSKDTGMTSIVESSSTSSELLEAKKADKMLKSSDGECLKSLKSDEGLKTGNLRVSSDELRAEKSEVNSPKDLINKSGLNQFRSDRKKIKSSKRKLIDSHDSELSASLDYKRAYGPSDSDQKSKFICIICGKNFPSYQALGGHRASHKKFKGCCAPTSENLQNKSENGNQIGRVFVEKIDKGVECKKNKDHECPICFKGFLSGQALGGHKRSHLISDPSISTKKQIPEIRNFLDLNLPAPVEEECDESKPWWINICPS</sequence>
<feature type="domain" description="C2H2-type" evidence="3">
    <location>
        <begin position="9"/>
        <end position="31"/>
    </location>
</feature>
<evidence type="ECO:0000256" key="1">
    <source>
        <dbReference type="PROSITE-ProRule" id="PRU00042"/>
    </source>
</evidence>
<dbReference type="AlphaFoldDB" id="A0A2G9G3I6"/>
<keyword evidence="5" id="KW-1185">Reference proteome</keyword>
<dbReference type="OrthoDB" id="9451254at2759"/>
<evidence type="ECO:0000256" key="2">
    <source>
        <dbReference type="SAM" id="MobiDB-lite"/>
    </source>
</evidence>
<feature type="domain" description="C2H2-type" evidence="3">
    <location>
        <begin position="302"/>
        <end position="329"/>
    </location>
</feature>